<protein>
    <recommendedName>
        <fullName evidence="5">DNA-binding protein</fullName>
    </recommendedName>
</protein>
<comment type="caution">
    <text evidence="3">The sequence shown here is derived from an EMBL/GenBank/DDBJ whole genome shotgun (WGS) entry which is preliminary data.</text>
</comment>
<evidence type="ECO:0008006" key="5">
    <source>
        <dbReference type="Google" id="ProtNLM"/>
    </source>
</evidence>
<evidence type="ECO:0000256" key="1">
    <source>
        <dbReference type="ARBA" id="ARBA00010529"/>
    </source>
</evidence>
<dbReference type="Proteomes" id="UP000471705">
    <property type="component" value="Unassembled WGS sequence"/>
</dbReference>
<dbReference type="Gene3D" id="4.10.520.10">
    <property type="entry name" value="IHF-like DNA-binding proteins"/>
    <property type="match status" value="1"/>
</dbReference>
<dbReference type="Pfam" id="PF00216">
    <property type="entry name" value="Bac_DNA_binding"/>
    <property type="match status" value="1"/>
</dbReference>
<dbReference type="GO" id="GO:0003677">
    <property type="term" value="F:DNA binding"/>
    <property type="evidence" value="ECO:0007669"/>
    <property type="project" value="UniProtKB-KW"/>
</dbReference>
<organism evidence="3 4">
    <name type="scientific">Rhizobium leguminosarum</name>
    <dbReference type="NCBI Taxonomy" id="384"/>
    <lineage>
        <taxon>Bacteria</taxon>
        <taxon>Pseudomonadati</taxon>
        <taxon>Pseudomonadota</taxon>
        <taxon>Alphaproteobacteria</taxon>
        <taxon>Hyphomicrobiales</taxon>
        <taxon>Rhizobiaceae</taxon>
        <taxon>Rhizobium/Agrobacterium group</taxon>
        <taxon>Rhizobium</taxon>
    </lineage>
</organism>
<proteinExistence type="inferred from homology"/>
<dbReference type="InterPro" id="IPR000119">
    <property type="entry name" value="Hist_DNA-bd"/>
</dbReference>
<dbReference type="SUPFAM" id="SSF47729">
    <property type="entry name" value="IHF-like DNA-binding proteins"/>
    <property type="match status" value="1"/>
</dbReference>
<evidence type="ECO:0000256" key="2">
    <source>
        <dbReference type="ARBA" id="ARBA00023125"/>
    </source>
</evidence>
<comment type="similarity">
    <text evidence="1">Belongs to the bacterial histone-like protein family.</text>
</comment>
<dbReference type="AlphaFoldDB" id="A0A7K3VQ00"/>
<reference evidence="3 4" key="1">
    <citation type="submission" date="2019-12" db="EMBL/GenBank/DDBJ databases">
        <title>Rhizobium genotypes associated with high levels of biological nitrogen fixation by grain legumes in a temperate-maritime cropping system.</title>
        <authorList>
            <person name="Maluk M."/>
            <person name="Francesc Ferrando Molina F."/>
            <person name="Lopez Del Egido L."/>
            <person name="Lafos M."/>
            <person name="Langarica-Fuentes A."/>
            <person name="Gebre Yohannes G."/>
            <person name="Young M.W."/>
            <person name="Martin P."/>
            <person name="Gantlett R."/>
            <person name="Kenicer G."/>
            <person name="Hawes C."/>
            <person name="Begg G.S."/>
            <person name="Quilliam R.S."/>
            <person name="Squire G.R."/>
            <person name="Poole P.S."/>
            <person name="Young P.W."/>
            <person name="Iannetta P.M."/>
            <person name="James E.K."/>
        </authorList>
    </citation>
    <scope>NUCLEOTIDE SEQUENCE [LARGE SCALE GENOMIC DNA]</scope>
    <source>
        <strain evidence="3 4">JHI54</strain>
    </source>
</reference>
<gene>
    <name evidence="3" type="ORF">GR257_25565</name>
</gene>
<name>A0A7K3VQ00_RHILE</name>
<keyword evidence="2" id="KW-0238">DNA-binding</keyword>
<sequence length="36" mass="3880">MPGREGRNPATRKKMTVAAPKLTFAPAKALKDALNK</sequence>
<evidence type="ECO:0000313" key="4">
    <source>
        <dbReference type="Proteomes" id="UP000471705"/>
    </source>
</evidence>
<dbReference type="GO" id="GO:0030527">
    <property type="term" value="F:structural constituent of chromatin"/>
    <property type="evidence" value="ECO:0007669"/>
    <property type="project" value="InterPro"/>
</dbReference>
<accession>A0A7K3VQ00</accession>
<dbReference type="InterPro" id="IPR010992">
    <property type="entry name" value="IHF-like_DNA-bd_dom_sf"/>
</dbReference>
<dbReference type="EMBL" id="WUFV01000018">
    <property type="protein sequence ID" value="NEK18181.1"/>
    <property type="molecule type" value="Genomic_DNA"/>
</dbReference>
<evidence type="ECO:0000313" key="3">
    <source>
        <dbReference type="EMBL" id="NEK18181.1"/>
    </source>
</evidence>